<sequence length="83" mass="9388">MARQVPVDVQAAARVADEKKKRNIGAAARCRARRKKRSPSKNSGFKTLCKGNRRQKSMETGYEDVKKRSSFGRKSYWDGRPGS</sequence>
<dbReference type="EMBL" id="JAPEVA010000007">
    <property type="protein sequence ID" value="KAJ4410843.1"/>
    <property type="molecule type" value="Genomic_DNA"/>
</dbReference>
<evidence type="ECO:0000256" key="1">
    <source>
        <dbReference type="SAM" id="MobiDB-lite"/>
    </source>
</evidence>
<reference evidence="3" key="1">
    <citation type="submission" date="2022-10" db="EMBL/GenBank/DDBJ databases">
        <title>Tapping the CABI collections for fungal endophytes: first genome assemblies for Collariella, Neodidymelliopsis, Ascochyta clinopodiicola, Didymella pomorum, Didymosphaeria variabile, Neocosmospora piperis and Neocucurbitaria cava.</title>
        <authorList>
            <person name="Hill R."/>
        </authorList>
    </citation>
    <scope>NUCLEOTIDE SEQUENCE</scope>
    <source>
        <strain evidence="3">IMI 355091</strain>
    </source>
</reference>
<feature type="region of interest" description="Disordered" evidence="1">
    <location>
        <begin position="15"/>
        <end position="83"/>
    </location>
</feature>
<evidence type="ECO:0000313" key="4">
    <source>
        <dbReference type="Proteomes" id="UP001140510"/>
    </source>
</evidence>
<keyword evidence="4" id="KW-1185">Reference proteome</keyword>
<dbReference type="AlphaFoldDB" id="A0A9W8ZLM5"/>
<proteinExistence type="predicted"/>
<accession>A0A9W8ZLM5</accession>
<dbReference type="PROSITE" id="PS00036">
    <property type="entry name" value="BZIP_BASIC"/>
    <property type="match status" value="1"/>
</dbReference>
<organism evidence="3 4">
    <name type="scientific">Didymella pomorum</name>
    <dbReference type="NCBI Taxonomy" id="749634"/>
    <lineage>
        <taxon>Eukaryota</taxon>
        <taxon>Fungi</taxon>
        <taxon>Dikarya</taxon>
        <taxon>Ascomycota</taxon>
        <taxon>Pezizomycotina</taxon>
        <taxon>Dothideomycetes</taxon>
        <taxon>Pleosporomycetidae</taxon>
        <taxon>Pleosporales</taxon>
        <taxon>Pleosporineae</taxon>
        <taxon>Didymellaceae</taxon>
        <taxon>Didymella</taxon>
    </lineage>
</organism>
<gene>
    <name evidence="3" type="ORF">N0V91_001772</name>
</gene>
<evidence type="ECO:0000313" key="3">
    <source>
        <dbReference type="EMBL" id="KAJ4410843.1"/>
    </source>
</evidence>
<protein>
    <recommendedName>
        <fullName evidence="2">BZIP domain-containing protein</fullName>
    </recommendedName>
</protein>
<feature type="domain" description="BZIP" evidence="2">
    <location>
        <begin position="19"/>
        <end position="33"/>
    </location>
</feature>
<dbReference type="GO" id="GO:0003700">
    <property type="term" value="F:DNA-binding transcription factor activity"/>
    <property type="evidence" value="ECO:0007669"/>
    <property type="project" value="InterPro"/>
</dbReference>
<dbReference type="InterPro" id="IPR004827">
    <property type="entry name" value="bZIP"/>
</dbReference>
<comment type="caution">
    <text evidence="3">The sequence shown here is derived from an EMBL/GenBank/DDBJ whole genome shotgun (WGS) entry which is preliminary data.</text>
</comment>
<evidence type="ECO:0000259" key="2">
    <source>
        <dbReference type="PROSITE" id="PS00036"/>
    </source>
</evidence>
<name>A0A9W8ZLM5_9PLEO</name>
<feature type="compositionally biased region" description="Basic residues" evidence="1">
    <location>
        <begin position="30"/>
        <end position="39"/>
    </location>
</feature>
<dbReference type="Proteomes" id="UP001140510">
    <property type="component" value="Unassembled WGS sequence"/>
</dbReference>